<keyword evidence="1" id="KW-0732">Signal</keyword>
<feature type="chain" id="PRO_5036366047" evidence="1">
    <location>
        <begin position="20"/>
        <end position="129"/>
    </location>
</feature>
<accession>A0A5B0LU00</accession>
<gene>
    <name evidence="3" type="ORF">PGT21_012620</name>
    <name evidence="2" type="ORF">PGTUg99_023782</name>
</gene>
<evidence type="ECO:0000313" key="2">
    <source>
        <dbReference type="EMBL" id="KAA1067168.1"/>
    </source>
</evidence>
<dbReference type="Proteomes" id="UP000325313">
    <property type="component" value="Unassembled WGS sequence"/>
</dbReference>
<keyword evidence="4" id="KW-1185">Reference proteome</keyword>
<sequence length="129" mass="14555">MKFLLKYLALITMITNVWGTVKEVTHNLKKYYVVNANYIVSSSLPISFGPAELVGMTQQGNVISLRGKNTTNEILRIWTGSEKLIEFGPNQEKTISWNIKSPLMILTKDASAALDQKTYLEIIQRLPPL</sequence>
<dbReference type="Proteomes" id="UP000324748">
    <property type="component" value="Unassembled WGS sequence"/>
</dbReference>
<comment type="caution">
    <text evidence="2">The sequence shown here is derived from an EMBL/GenBank/DDBJ whole genome shotgun (WGS) entry which is preliminary data.</text>
</comment>
<feature type="signal peptide" evidence="1">
    <location>
        <begin position="1"/>
        <end position="19"/>
    </location>
</feature>
<dbReference type="AlphaFoldDB" id="A0A5B0LU00"/>
<reference evidence="4 5" key="1">
    <citation type="submission" date="2019-05" db="EMBL/GenBank/DDBJ databases">
        <title>Emergence of the Ug99 lineage of the wheat stem rust pathogen through somatic hybridization.</title>
        <authorList>
            <person name="Li F."/>
            <person name="Upadhyaya N.M."/>
            <person name="Sperschneider J."/>
            <person name="Matny O."/>
            <person name="Nguyen-Phuc H."/>
            <person name="Mago R."/>
            <person name="Raley C."/>
            <person name="Miller M.E."/>
            <person name="Silverstein K.A.T."/>
            <person name="Henningsen E."/>
            <person name="Hirsch C.D."/>
            <person name="Visser B."/>
            <person name="Pretorius Z.A."/>
            <person name="Steffenson B.J."/>
            <person name="Schwessinger B."/>
            <person name="Dodds P.N."/>
            <person name="Figueroa M."/>
        </authorList>
    </citation>
    <scope>NUCLEOTIDE SEQUENCE [LARGE SCALE GENOMIC DNA]</scope>
    <source>
        <strain evidence="3">21-0</strain>
        <strain evidence="2 5">Ug99</strain>
    </source>
</reference>
<protein>
    <submittedName>
        <fullName evidence="2">Uncharacterized protein</fullName>
    </submittedName>
</protein>
<evidence type="ECO:0000313" key="4">
    <source>
        <dbReference type="Proteomes" id="UP000324748"/>
    </source>
</evidence>
<organism evidence="2 5">
    <name type="scientific">Puccinia graminis f. sp. tritici</name>
    <dbReference type="NCBI Taxonomy" id="56615"/>
    <lineage>
        <taxon>Eukaryota</taxon>
        <taxon>Fungi</taxon>
        <taxon>Dikarya</taxon>
        <taxon>Basidiomycota</taxon>
        <taxon>Pucciniomycotina</taxon>
        <taxon>Pucciniomycetes</taxon>
        <taxon>Pucciniales</taxon>
        <taxon>Pucciniaceae</taxon>
        <taxon>Puccinia</taxon>
    </lineage>
</organism>
<evidence type="ECO:0000256" key="1">
    <source>
        <dbReference type="SAM" id="SignalP"/>
    </source>
</evidence>
<evidence type="ECO:0000313" key="3">
    <source>
        <dbReference type="EMBL" id="KAA1071598.1"/>
    </source>
</evidence>
<evidence type="ECO:0000313" key="5">
    <source>
        <dbReference type="Proteomes" id="UP000325313"/>
    </source>
</evidence>
<name>A0A5B0LU00_PUCGR</name>
<dbReference type="EMBL" id="VSWC01000170">
    <property type="protein sequence ID" value="KAA1071598.1"/>
    <property type="molecule type" value="Genomic_DNA"/>
</dbReference>
<dbReference type="EMBL" id="VDEP01000507">
    <property type="protein sequence ID" value="KAA1067168.1"/>
    <property type="molecule type" value="Genomic_DNA"/>
</dbReference>
<proteinExistence type="predicted"/>